<keyword evidence="4" id="KW-1185">Reference proteome</keyword>
<evidence type="ECO:0000256" key="1">
    <source>
        <dbReference type="SAM" id="SignalP"/>
    </source>
</evidence>
<dbReference type="PROSITE" id="PS50878">
    <property type="entry name" value="RT_POL"/>
    <property type="match status" value="1"/>
</dbReference>
<dbReference type="InterPro" id="IPR043502">
    <property type="entry name" value="DNA/RNA_pol_sf"/>
</dbReference>
<evidence type="ECO:0000313" key="4">
    <source>
        <dbReference type="Proteomes" id="UP001280121"/>
    </source>
</evidence>
<organism evidence="3 4">
    <name type="scientific">Dipteronia dyeriana</name>
    <dbReference type="NCBI Taxonomy" id="168575"/>
    <lineage>
        <taxon>Eukaryota</taxon>
        <taxon>Viridiplantae</taxon>
        <taxon>Streptophyta</taxon>
        <taxon>Embryophyta</taxon>
        <taxon>Tracheophyta</taxon>
        <taxon>Spermatophyta</taxon>
        <taxon>Magnoliopsida</taxon>
        <taxon>eudicotyledons</taxon>
        <taxon>Gunneridae</taxon>
        <taxon>Pentapetalae</taxon>
        <taxon>rosids</taxon>
        <taxon>malvids</taxon>
        <taxon>Sapindales</taxon>
        <taxon>Sapindaceae</taxon>
        <taxon>Hippocastanoideae</taxon>
        <taxon>Acereae</taxon>
        <taxon>Dipteronia</taxon>
    </lineage>
</organism>
<gene>
    <name evidence="3" type="ORF">Ddye_006848</name>
</gene>
<name>A0AAD9XIW2_9ROSI</name>
<sequence>MARGLRQGGPLSPFLFNLVVEVLSMMLFKAKECGLIRGIGFGNNDTHITHLQFADDTMLFIEPSLDYLLNAKRILRCFELASGLKFFFHKSYLVKVDKEIQGEVEGFVLMAIAKRPYLGERCPQQFCVYGLGKYRWRPWDGGVSPCVAARQFKGG</sequence>
<dbReference type="InterPro" id="IPR000477">
    <property type="entry name" value="RT_dom"/>
</dbReference>
<accession>A0AAD9XIW2</accession>
<proteinExistence type="predicted"/>
<keyword evidence="1" id="KW-0732">Signal</keyword>
<dbReference type="AlphaFoldDB" id="A0AAD9XIW2"/>
<comment type="caution">
    <text evidence="3">The sequence shown here is derived from an EMBL/GenBank/DDBJ whole genome shotgun (WGS) entry which is preliminary data.</text>
</comment>
<dbReference type="SUPFAM" id="SSF56672">
    <property type="entry name" value="DNA/RNA polymerases"/>
    <property type="match status" value="1"/>
</dbReference>
<evidence type="ECO:0000259" key="2">
    <source>
        <dbReference type="PROSITE" id="PS50878"/>
    </source>
</evidence>
<feature type="domain" description="Reverse transcriptase" evidence="2">
    <location>
        <begin position="1"/>
        <end position="109"/>
    </location>
</feature>
<dbReference type="Proteomes" id="UP001280121">
    <property type="component" value="Unassembled WGS sequence"/>
</dbReference>
<dbReference type="Pfam" id="PF00078">
    <property type="entry name" value="RVT_1"/>
    <property type="match status" value="1"/>
</dbReference>
<reference evidence="3" key="1">
    <citation type="journal article" date="2023" name="Plant J.">
        <title>Genome sequences and population genomics provide insights into the demographic history, inbreeding, and mutation load of two 'living fossil' tree species of Dipteronia.</title>
        <authorList>
            <person name="Feng Y."/>
            <person name="Comes H.P."/>
            <person name="Chen J."/>
            <person name="Zhu S."/>
            <person name="Lu R."/>
            <person name="Zhang X."/>
            <person name="Li P."/>
            <person name="Qiu J."/>
            <person name="Olsen K.M."/>
            <person name="Qiu Y."/>
        </authorList>
    </citation>
    <scope>NUCLEOTIDE SEQUENCE</scope>
    <source>
        <strain evidence="3">KIB01</strain>
    </source>
</reference>
<protein>
    <recommendedName>
        <fullName evidence="2">Reverse transcriptase domain-containing protein</fullName>
    </recommendedName>
</protein>
<evidence type="ECO:0000313" key="3">
    <source>
        <dbReference type="EMBL" id="KAK2660315.1"/>
    </source>
</evidence>
<feature type="signal peptide" evidence="1">
    <location>
        <begin position="1"/>
        <end position="24"/>
    </location>
</feature>
<dbReference type="EMBL" id="JANJYI010000002">
    <property type="protein sequence ID" value="KAK2660315.1"/>
    <property type="molecule type" value="Genomic_DNA"/>
</dbReference>
<feature type="chain" id="PRO_5042240275" description="Reverse transcriptase domain-containing protein" evidence="1">
    <location>
        <begin position="25"/>
        <end position="155"/>
    </location>
</feature>